<evidence type="ECO:0000256" key="6">
    <source>
        <dbReference type="ARBA" id="ARBA00023136"/>
    </source>
</evidence>
<dbReference type="NCBIfam" id="TIGR00546">
    <property type="entry name" value="lnt"/>
    <property type="match status" value="1"/>
</dbReference>
<feature type="transmembrane region" description="Helical" evidence="8">
    <location>
        <begin position="54"/>
        <end position="72"/>
    </location>
</feature>
<keyword evidence="2 8" id="KW-1003">Cell membrane</keyword>
<proteinExistence type="inferred from homology"/>
<evidence type="ECO:0000256" key="9">
    <source>
        <dbReference type="SAM" id="MobiDB-lite"/>
    </source>
</evidence>
<comment type="subcellular location">
    <subcellularLocation>
        <location evidence="1 8">Cell membrane</location>
        <topology evidence="1 8">Multi-pass membrane protein</topology>
    </subcellularLocation>
</comment>
<dbReference type="SUPFAM" id="SSF56317">
    <property type="entry name" value="Carbon-nitrogen hydrolase"/>
    <property type="match status" value="1"/>
</dbReference>
<dbReference type="Pfam" id="PF20154">
    <property type="entry name" value="LNT_N"/>
    <property type="match status" value="1"/>
</dbReference>
<dbReference type="Pfam" id="PF00795">
    <property type="entry name" value="CN_hydrolase"/>
    <property type="match status" value="1"/>
</dbReference>
<gene>
    <name evidence="8 11" type="primary">lnt</name>
    <name evidence="11" type="ORF">GCM10022242_26630</name>
</gene>
<comment type="catalytic activity">
    <reaction evidence="8">
        <text>N-terminal S-1,2-diacyl-sn-glyceryl-L-cysteinyl-[lipoprotein] + a glycerophospholipid = N-acyl-S-1,2-diacyl-sn-glyceryl-L-cysteinyl-[lipoprotein] + a 2-acyl-sn-glycero-3-phospholipid + H(+)</text>
        <dbReference type="Rhea" id="RHEA:48228"/>
        <dbReference type="Rhea" id="RHEA-COMP:14681"/>
        <dbReference type="Rhea" id="RHEA-COMP:14684"/>
        <dbReference type="ChEBI" id="CHEBI:15378"/>
        <dbReference type="ChEBI" id="CHEBI:136912"/>
        <dbReference type="ChEBI" id="CHEBI:140656"/>
        <dbReference type="ChEBI" id="CHEBI:140657"/>
        <dbReference type="ChEBI" id="CHEBI:140660"/>
        <dbReference type="EC" id="2.3.1.269"/>
    </reaction>
</comment>
<comment type="caution">
    <text evidence="8">Lacks conserved residue(s) required for the propagation of feature annotation.</text>
</comment>
<keyword evidence="7 8" id="KW-0012">Acyltransferase</keyword>
<dbReference type="InterPro" id="IPR003010">
    <property type="entry name" value="C-N_Hydrolase"/>
</dbReference>
<dbReference type="CDD" id="cd07571">
    <property type="entry name" value="ALP_N-acyl_transferase"/>
    <property type="match status" value="1"/>
</dbReference>
<comment type="function">
    <text evidence="8">Catalyzes the phospholipid dependent N-acylation of the N-terminal cysteine of apolipoprotein, the last step in lipoprotein maturation.</text>
</comment>
<evidence type="ECO:0000256" key="8">
    <source>
        <dbReference type="HAMAP-Rule" id="MF_01148"/>
    </source>
</evidence>
<evidence type="ECO:0000256" key="2">
    <source>
        <dbReference type="ARBA" id="ARBA00022475"/>
    </source>
</evidence>
<evidence type="ECO:0000256" key="7">
    <source>
        <dbReference type="ARBA" id="ARBA00023315"/>
    </source>
</evidence>
<evidence type="ECO:0000313" key="12">
    <source>
        <dbReference type="Proteomes" id="UP001501821"/>
    </source>
</evidence>
<dbReference type="Proteomes" id="UP001501821">
    <property type="component" value="Unassembled WGS sequence"/>
</dbReference>
<feature type="transmembrane region" description="Helical" evidence="8">
    <location>
        <begin position="84"/>
        <end position="106"/>
    </location>
</feature>
<dbReference type="EC" id="2.3.1.269" evidence="8"/>
<dbReference type="InterPro" id="IPR004563">
    <property type="entry name" value="Apolipo_AcylTrfase"/>
</dbReference>
<dbReference type="HAMAP" id="MF_01148">
    <property type="entry name" value="Lnt"/>
    <property type="match status" value="1"/>
</dbReference>
<dbReference type="InterPro" id="IPR045378">
    <property type="entry name" value="LNT_N"/>
</dbReference>
<feature type="domain" description="CN hydrolase" evidence="10">
    <location>
        <begin position="217"/>
        <end position="465"/>
    </location>
</feature>
<comment type="pathway">
    <text evidence="8">Protein modification; lipoprotein biosynthesis (N-acyl transfer).</text>
</comment>
<dbReference type="PANTHER" id="PTHR38686:SF1">
    <property type="entry name" value="APOLIPOPROTEIN N-ACYLTRANSFERASE"/>
    <property type="match status" value="1"/>
</dbReference>
<name>A0ABP7IQA0_9ACTN</name>
<evidence type="ECO:0000256" key="5">
    <source>
        <dbReference type="ARBA" id="ARBA00022989"/>
    </source>
</evidence>
<comment type="similarity">
    <text evidence="8">Belongs to the CN hydrolase family. Apolipoprotein N-acyltransferase subfamily.</text>
</comment>
<feature type="transmembrane region" description="Helical" evidence="8">
    <location>
        <begin position="183"/>
        <end position="201"/>
    </location>
</feature>
<dbReference type="PANTHER" id="PTHR38686">
    <property type="entry name" value="APOLIPOPROTEIN N-ACYLTRANSFERASE"/>
    <property type="match status" value="1"/>
</dbReference>
<keyword evidence="12" id="KW-1185">Reference proteome</keyword>
<evidence type="ECO:0000259" key="10">
    <source>
        <dbReference type="PROSITE" id="PS50263"/>
    </source>
</evidence>
<evidence type="ECO:0000256" key="3">
    <source>
        <dbReference type="ARBA" id="ARBA00022679"/>
    </source>
</evidence>
<keyword evidence="3 8" id="KW-0808">Transferase</keyword>
<protein>
    <recommendedName>
        <fullName evidence="8">Apolipoprotein N-acyltransferase</fullName>
        <shortName evidence="8">ALP N-acyltransferase</shortName>
        <ecNumber evidence="8">2.3.1.269</ecNumber>
    </recommendedName>
</protein>
<evidence type="ECO:0000313" key="11">
    <source>
        <dbReference type="EMBL" id="GAA3823867.1"/>
    </source>
</evidence>
<evidence type="ECO:0000256" key="1">
    <source>
        <dbReference type="ARBA" id="ARBA00004651"/>
    </source>
</evidence>
<feature type="region of interest" description="Disordered" evidence="9">
    <location>
        <begin position="503"/>
        <end position="523"/>
    </location>
</feature>
<dbReference type="InterPro" id="IPR036526">
    <property type="entry name" value="C-N_Hydrolase_sf"/>
</dbReference>
<accession>A0ABP7IQA0</accession>
<keyword evidence="5 8" id="KW-1133">Transmembrane helix</keyword>
<keyword evidence="4 8" id="KW-0812">Transmembrane</keyword>
<keyword evidence="6 8" id="KW-0472">Membrane</keyword>
<reference evidence="12" key="1">
    <citation type="journal article" date="2019" name="Int. J. Syst. Evol. Microbiol.">
        <title>The Global Catalogue of Microorganisms (GCM) 10K type strain sequencing project: providing services to taxonomists for standard genome sequencing and annotation.</title>
        <authorList>
            <consortium name="The Broad Institute Genomics Platform"/>
            <consortium name="The Broad Institute Genome Sequencing Center for Infectious Disease"/>
            <person name="Wu L."/>
            <person name="Ma J."/>
        </authorList>
    </citation>
    <scope>NUCLEOTIDE SEQUENCE [LARGE SCALE GENOMIC DNA]</scope>
    <source>
        <strain evidence="12">JCM 16953</strain>
    </source>
</reference>
<feature type="transmembrane region" description="Helical" evidence="8">
    <location>
        <begin position="155"/>
        <end position="176"/>
    </location>
</feature>
<sequence>MPRPADYARVVPGRLLLAVAGGLLLTTAFEPIAIPYVVPFGVAAFALATRDLTVRRSGLVGLVFGVAFYFVHIEWMRRSVGPDAWLALSATVALFYGVLGLAVPLLRRLPAWPVWLAAAWTAMEQIHSTWPLSGMPWGRLSFAAVDTPAAQAAPYLSLTGVSFVLALTGFLLAAAVERWRRPLVPVAGLVAVLALLMIPAVHPYHVHETGSAVVAAVQGDLPGPANQILWDYRAVTDNHVAATEQLAQDVANGTEPAPDFVLWPENSTAIDPFADASINSGIRSAVAAIGVPVVVGAIVDDGPSHVLNQGIVWDPHSGAGDRYTKRHPVPYGEYIPFRNLWDPDFGQLSAIARDMDSGTRTSPLTVAGIKVADAICFDIAYDDVVRSQVAQGAELLTVQTSNATFIYTNQVAQQFAITRLRAMEAGRWLVVASPNGRSGVIAPDGTVVASAPLRTEAVLDERVGLVSQLTPATRMGAWPGRLFTGASALGLALGALAYRRSRDHSGSTGAAEDAPELSEARTP</sequence>
<dbReference type="PROSITE" id="PS50263">
    <property type="entry name" value="CN_HYDROLASE"/>
    <property type="match status" value="1"/>
</dbReference>
<dbReference type="Gene3D" id="3.60.110.10">
    <property type="entry name" value="Carbon-nitrogen hydrolase"/>
    <property type="match status" value="1"/>
</dbReference>
<comment type="caution">
    <text evidence="11">The sequence shown here is derived from an EMBL/GenBank/DDBJ whole genome shotgun (WGS) entry which is preliminary data.</text>
</comment>
<dbReference type="EMBL" id="BAABAH010000009">
    <property type="protein sequence ID" value="GAA3823867.1"/>
    <property type="molecule type" value="Genomic_DNA"/>
</dbReference>
<organism evidence="11 12">
    <name type="scientific">Nocardioides panacisoli</name>
    <dbReference type="NCBI Taxonomy" id="627624"/>
    <lineage>
        <taxon>Bacteria</taxon>
        <taxon>Bacillati</taxon>
        <taxon>Actinomycetota</taxon>
        <taxon>Actinomycetes</taxon>
        <taxon>Propionibacteriales</taxon>
        <taxon>Nocardioidaceae</taxon>
        <taxon>Nocardioides</taxon>
    </lineage>
</organism>
<evidence type="ECO:0000256" key="4">
    <source>
        <dbReference type="ARBA" id="ARBA00022692"/>
    </source>
</evidence>